<dbReference type="Gene3D" id="3.90.215.10">
    <property type="entry name" value="Gamma Fibrinogen, chain A, domain 1"/>
    <property type="match status" value="1"/>
</dbReference>
<proteinExistence type="predicted"/>
<dbReference type="InterPro" id="IPR020837">
    <property type="entry name" value="Fibrinogen_CS"/>
</dbReference>
<dbReference type="PANTHER" id="PTHR19143">
    <property type="entry name" value="FIBRINOGEN/TENASCIN/ANGIOPOEITIN"/>
    <property type="match status" value="1"/>
</dbReference>
<evidence type="ECO:0000313" key="5">
    <source>
        <dbReference type="Proteomes" id="UP000271974"/>
    </source>
</evidence>
<keyword evidence="2" id="KW-0732">Signal</keyword>
<sequence>MAEKNRCSFFLALVLISCCEGLIRAERAEEELKEKVPGLDVQRNIYNLTNYINDTLSSIQMEIRRKMTLTLDQLELAGVFPDHIRPKTCEKGMVLNSTYYPFSYAIIYPNQSMPMNITFPHLCDHVTDGGGWIVIQRRSTGEVNFTRGWNDYKHGFGSFRTNFWLGNEKIHQITTSGKYEIKITIKYNNTLYTADYRRFIVQNESWKYRLLVFGYRGTGTTGNAMYFHHQRYFSTFDSDNDSNYYLNCARENTGGWWFFSCYGSNLNGEWGAYGPKAARWNTLSLFGELQYTEMKIRKWGSLTITNSRNGRDQVNTT</sequence>
<dbReference type="AlphaFoldDB" id="A0A433TPR5"/>
<dbReference type="InterPro" id="IPR014716">
    <property type="entry name" value="Fibrinogen_a/b/g_C_1"/>
</dbReference>
<feature type="domain" description="Fibrinogen C-terminal" evidence="3">
    <location>
        <begin position="84"/>
        <end position="299"/>
    </location>
</feature>
<dbReference type="SMART" id="SM00186">
    <property type="entry name" value="FBG"/>
    <property type="match status" value="1"/>
</dbReference>
<evidence type="ECO:0000313" key="4">
    <source>
        <dbReference type="EMBL" id="RUS83520.1"/>
    </source>
</evidence>
<reference evidence="4 5" key="1">
    <citation type="submission" date="2019-01" db="EMBL/GenBank/DDBJ databases">
        <title>A draft genome assembly of the solar-powered sea slug Elysia chlorotica.</title>
        <authorList>
            <person name="Cai H."/>
            <person name="Li Q."/>
            <person name="Fang X."/>
            <person name="Li J."/>
            <person name="Curtis N.E."/>
            <person name="Altenburger A."/>
            <person name="Shibata T."/>
            <person name="Feng M."/>
            <person name="Maeda T."/>
            <person name="Schwartz J.A."/>
            <person name="Shigenobu S."/>
            <person name="Lundholm N."/>
            <person name="Nishiyama T."/>
            <person name="Yang H."/>
            <person name="Hasebe M."/>
            <person name="Li S."/>
            <person name="Pierce S.K."/>
            <person name="Wang J."/>
        </authorList>
    </citation>
    <scope>NUCLEOTIDE SEQUENCE [LARGE SCALE GENOMIC DNA]</scope>
    <source>
        <strain evidence="4">EC2010</strain>
        <tissue evidence="4">Whole organism of an adult</tissue>
    </source>
</reference>
<dbReference type="SUPFAM" id="SSF56496">
    <property type="entry name" value="Fibrinogen C-terminal domain-like"/>
    <property type="match status" value="1"/>
</dbReference>
<evidence type="ECO:0000256" key="1">
    <source>
        <dbReference type="ARBA" id="ARBA00023157"/>
    </source>
</evidence>
<dbReference type="InterPro" id="IPR002181">
    <property type="entry name" value="Fibrinogen_a/b/g_C_dom"/>
</dbReference>
<feature type="signal peptide" evidence="2">
    <location>
        <begin position="1"/>
        <end position="25"/>
    </location>
</feature>
<dbReference type="PANTHER" id="PTHR19143:SF462">
    <property type="entry name" value="APPLE DOMAIN-CONTAINING PROTEIN"/>
    <property type="match status" value="1"/>
</dbReference>
<keyword evidence="5" id="KW-1185">Reference proteome</keyword>
<dbReference type="InterPro" id="IPR050373">
    <property type="entry name" value="Fibrinogen_C-term_domain"/>
</dbReference>
<organism evidence="4 5">
    <name type="scientific">Elysia chlorotica</name>
    <name type="common">Eastern emerald elysia</name>
    <name type="synonym">Sea slug</name>
    <dbReference type="NCBI Taxonomy" id="188477"/>
    <lineage>
        <taxon>Eukaryota</taxon>
        <taxon>Metazoa</taxon>
        <taxon>Spiralia</taxon>
        <taxon>Lophotrochozoa</taxon>
        <taxon>Mollusca</taxon>
        <taxon>Gastropoda</taxon>
        <taxon>Heterobranchia</taxon>
        <taxon>Euthyneura</taxon>
        <taxon>Panpulmonata</taxon>
        <taxon>Sacoglossa</taxon>
        <taxon>Placobranchoidea</taxon>
        <taxon>Plakobranchidae</taxon>
        <taxon>Elysia</taxon>
    </lineage>
</organism>
<dbReference type="EMBL" id="RQTK01000240">
    <property type="protein sequence ID" value="RUS83520.1"/>
    <property type="molecule type" value="Genomic_DNA"/>
</dbReference>
<comment type="caution">
    <text evidence="4">The sequence shown here is derived from an EMBL/GenBank/DDBJ whole genome shotgun (WGS) entry which is preliminary data.</text>
</comment>
<keyword evidence="1" id="KW-1015">Disulfide bond</keyword>
<dbReference type="Pfam" id="PF00147">
    <property type="entry name" value="Fibrinogen_C"/>
    <property type="match status" value="1"/>
</dbReference>
<dbReference type="Proteomes" id="UP000271974">
    <property type="component" value="Unassembled WGS sequence"/>
</dbReference>
<gene>
    <name evidence="4" type="ORF">EGW08_008699</name>
</gene>
<dbReference type="STRING" id="188477.A0A433TPR5"/>
<evidence type="ECO:0000259" key="3">
    <source>
        <dbReference type="SMART" id="SM00186"/>
    </source>
</evidence>
<dbReference type="OrthoDB" id="7735550at2759"/>
<dbReference type="GO" id="GO:0005615">
    <property type="term" value="C:extracellular space"/>
    <property type="evidence" value="ECO:0007669"/>
    <property type="project" value="TreeGrafter"/>
</dbReference>
<dbReference type="CDD" id="cd00087">
    <property type="entry name" value="FReD"/>
    <property type="match status" value="1"/>
</dbReference>
<protein>
    <recommendedName>
        <fullName evidence="3">Fibrinogen C-terminal domain-containing protein</fullName>
    </recommendedName>
</protein>
<dbReference type="PROSITE" id="PS00514">
    <property type="entry name" value="FIBRINOGEN_C_1"/>
    <property type="match status" value="1"/>
</dbReference>
<feature type="chain" id="PRO_5019387924" description="Fibrinogen C-terminal domain-containing protein" evidence="2">
    <location>
        <begin position="26"/>
        <end position="317"/>
    </location>
</feature>
<name>A0A433TPR5_ELYCH</name>
<accession>A0A433TPR5</accession>
<evidence type="ECO:0000256" key="2">
    <source>
        <dbReference type="SAM" id="SignalP"/>
    </source>
</evidence>
<dbReference type="InterPro" id="IPR036056">
    <property type="entry name" value="Fibrinogen-like_C"/>
</dbReference>